<dbReference type="InterPro" id="IPR041478">
    <property type="entry name" value="TetR_C_27"/>
</dbReference>
<dbReference type="AlphaFoldDB" id="A0A376AJA1"/>
<feature type="domain" description="HTH tetR-type" evidence="5">
    <location>
        <begin position="19"/>
        <end position="79"/>
    </location>
</feature>
<dbReference type="PANTHER" id="PTHR30055">
    <property type="entry name" value="HTH-TYPE TRANSCRIPTIONAL REGULATOR RUTR"/>
    <property type="match status" value="1"/>
</dbReference>
<evidence type="ECO:0000313" key="6">
    <source>
        <dbReference type="EMBL" id="SSC67901.1"/>
    </source>
</evidence>
<evidence type="ECO:0000256" key="1">
    <source>
        <dbReference type="ARBA" id="ARBA00023015"/>
    </source>
</evidence>
<evidence type="ECO:0000313" key="7">
    <source>
        <dbReference type="Proteomes" id="UP000254764"/>
    </source>
</evidence>
<accession>A0A376AJA1</accession>
<evidence type="ECO:0000256" key="3">
    <source>
        <dbReference type="ARBA" id="ARBA00023163"/>
    </source>
</evidence>
<dbReference type="GO" id="GO:0003700">
    <property type="term" value="F:DNA-binding transcription factor activity"/>
    <property type="evidence" value="ECO:0007669"/>
    <property type="project" value="TreeGrafter"/>
</dbReference>
<dbReference type="Proteomes" id="UP000254764">
    <property type="component" value="Unassembled WGS sequence"/>
</dbReference>
<reference evidence="7" key="1">
    <citation type="submission" date="2018-07" db="EMBL/GenBank/DDBJ databases">
        <authorList>
            <person name="Peiro R."/>
            <person name="Begona"/>
            <person name="Cbmso G."/>
            <person name="Lopez M."/>
            <person name="Gonzalez S."/>
        </authorList>
    </citation>
    <scope>NUCLEOTIDE SEQUENCE [LARGE SCALE GENOMIC DNA]</scope>
</reference>
<dbReference type="Gene3D" id="1.10.357.10">
    <property type="entry name" value="Tetracycline Repressor, domain 2"/>
    <property type="match status" value="1"/>
</dbReference>
<dbReference type="InterPro" id="IPR050109">
    <property type="entry name" value="HTH-type_TetR-like_transc_reg"/>
</dbReference>
<dbReference type="SUPFAM" id="SSF46689">
    <property type="entry name" value="Homeodomain-like"/>
    <property type="match status" value="1"/>
</dbReference>
<dbReference type="GO" id="GO:0000976">
    <property type="term" value="F:transcription cis-regulatory region binding"/>
    <property type="evidence" value="ECO:0007669"/>
    <property type="project" value="TreeGrafter"/>
</dbReference>
<keyword evidence="2 4" id="KW-0238">DNA-binding</keyword>
<dbReference type="Pfam" id="PF00440">
    <property type="entry name" value="TetR_N"/>
    <property type="match status" value="1"/>
</dbReference>
<dbReference type="PROSITE" id="PS50977">
    <property type="entry name" value="HTH_TETR_2"/>
    <property type="match status" value="1"/>
</dbReference>
<dbReference type="EMBL" id="UEYP01000005">
    <property type="protein sequence ID" value="SSC67901.1"/>
    <property type="molecule type" value="Genomic_DNA"/>
</dbReference>
<dbReference type="InterPro" id="IPR001647">
    <property type="entry name" value="HTH_TetR"/>
</dbReference>
<keyword evidence="1" id="KW-0805">Transcription regulation</keyword>
<dbReference type="Gene3D" id="1.10.10.60">
    <property type="entry name" value="Homeodomain-like"/>
    <property type="match status" value="1"/>
</dbReference>
<evidence type="ECO:0000256" key="4">
    <source>
        <dbReference type="PROSITE-ProRule" id="PRU00335"/>
    </source>
</evidence>
<gene>
    <name evidence="6" type="ORF">RHIZ70_3609</name>
</gene>
<keyword evidence="3" id="KW-0804">Transcription</keyword>
<feature type="DNA-binding region" description="H-T-H motif" evidence="4">
    <location>
        <begin position="42"/>
        <end position="61"/>
    </location>
</feature>
<keyword evidence="7" id="KW-1185">Reference proteome</keyword>
<evidence type="ECO:0000256" key="2">
    <source>
        <dbReference type="ARBA" id="ARBA00023125"/>
    </source>
</evidence>
<proteinExistence type="predicted"/>
<dbReference type="PANTHER" id="PTHR30055:SF151">
    <property type="entry name" value="TRANSCRIPTIONAL REGULATORY PROTEIN"/>
    <property type="match status" value="1"/>
</dbReference>
<organism evidence="6 7">
    <name type="scientific">Ciceribacter selenitireducens ATCC BAA-1503</name>
    <dbReference type="NCBI Taxonomy" id="1336235"/>
    <lineage>
        <taxon>Bacteria</taxon>
        <taxon>Pseudomonadati</taxon>
        <taxon>Pseudomonadota</taxon>
        <taxon>Alphaproteobacteria</taxon>
        <taxon>Hyphomicrobiales</taxon>
        <taxon>Rhizobiaceae</taxon>
        <taxon>Ciceribacter</taxon>
    </lineage>
</organism>
<evidence type="ECO:0000259" key="5">
    <source>
        <dbReference type="PROSITE" id="PS50977"/>
    </source>
</evidence>
<dbReference type="SUPFAM" id="SSF48498">
    <property type="entry name" value="Tetracyclin repressor-like, C-terminal domain"/>
    <property type="match status" value="1"/>
</dbReference>
<name>A0A376AJA1_9HYPH</name>
<dbReference type="PRINTS" id="PR00455">
    <property type="entry name" value="HTHTETR"/>
</dbReference>
<protein>
    <recommendedName>
        <fullName evidence="5">HTH tetR-type domain-containing protein</fullName>
    </recommendedName>
</protein>
<dbReference type="Pfam" id="PF17935">
    <property type="entry name" value="TetR_C_27"/>
    <property type="match status" value="1"/>
</dbReference>
<dbReference type="InterPro" id="IPR036271">
    <property type="entry name" value="Tet_transcr_reg_TetR-rel_C_sf"/>
</dbReference>
<sequence>MNIMDTQSEGYSPDSEVRQENVRRILDSAERLFRHYGYSKTTVADIARDLGMSPANIYRFFESKNEILQALCSRMLGTGHELALQIAALPLSAEERLRRYVETEHRLTVETMMDAQKVHEMVVVAIEQNWDVIDRHIDRLTDVIQKIIEDGIAAGEFPQQDARVAARCFGASIALLSHPQLVAQCLCKENRASPQELTDFAIRALKA</sequence>
<dbReference type="InterPro" id="IPR009057">
    <property type="entry name" value="Homeodomain-like_sf"/>
</dbReference>